<accession>W6RIW8</accession>
<organism evidence="1 2">
    <name type="scientific">Rhizobium favelukesii</name>
    <dbReference type="NCBI Taxonomy" id="348824"/>
    <lineage>
        <taxon>Bacteria</taxon>
        <taxon>Pseudomonadati</taxon>
        <taxon>Pseudomonadota</taxon>
        <taxon>Alphaproteobacteria</taxon>
        <taxon>Hyphomicrobiales</taxon>
        <taxon>Rhizobiaceae</taxon>
        <taxon>Rhizobium/Agrobacterium group</taxon>
        <taxon>Rhizobium</taxon>
    </lineage>
</organism>
<gene>
    <name evidence="1" type="ORF">LPU83_pLPU83b_0265</name>
</gene>
<dbReference type="Proteomes" id="UP000019443">
    <property type="component" value="Unassembled WGS sequence"/>
</dbReference>
<keyword evidence="2" id="KW-1185">Reference proteome</keyword>
<sequence>MGATIGNFNISITHWQEHEIGCVVIVLIMDDKLECAFAINIIVRAQSLRYRGCYQPCPGGQSRIVSLQLAP</sequence>
<dbReference type="EMBL" id="CBYB010000029">
    <property type="protein sequence ID" value="CDM60255.1"/>
    <property type="molecule type" value="Genomic_DNA"/>
</dbReference>
<evidence type="ECO:0000313" key="2">
    <source>
        <dbReference type="Proteomes" id="UP000019443"/>
    </source>
</evidence>
<geneLocation type="plasmid" evidence="1">
    <name>pLPU83b</name>
</geneLocation>
<protein>
    <submittedName>
        <fullName evidence="1">Uncharacterized protein</fullName>
    </submittedName>
</protein>
<dbReference type="AlphaFoldDB" id="W6RIW8"/>
<proteinExistence type="predicted"/>
<reference evidence="1" key="1">
    <citation type="submission" date="2013-11" db="EMBL/GenBank/DDBJ databases">
        <title>Draft genome sequence of the broad-host-range Rhizobium sp. LPU83 strain, a member of the low-genetic diversity Oregon-like Rhizobium sp. group.</title>
        <authorList>
            <person name="Wibberg D."/>
            <person name="Puehler A."/>
            <person name="Schlueter A."/>
        </authorList>
    </citation>
    <scope>NUCLEOTIDE SEQUENCE [LARGE SCALE GENOMIC DNA]</scope>
    <source>
        <strain evidence="1">LPU83</strain>
        <plasmid evidence="1">pLPU83b</plasmid>
    </source>
</reference>
<comment type="caution">
    <text evidence="1">The sequence shown here is derived from an EMBL/GenBank/DDBJ whole genome shotgun (WGS) entry which is preliminary data.</text>
</comment>
<evidence type="ECO:0000313" key="1">
    <source>
        <dbReference type="EMBL" id="CDM60255.1"/>
    </source>
</evidence>
<name>W6RIW8_9HYPH</name>
<keyword evidence="1" id="KW-0614">Plasmid</keyword>